<dbReference type="PROSITE" id="PS51384">
    <property type="entry name" value="FAD_FR"/>
    <property type="match status" value="1"/>
</dbReference>
<proteinExistence type="predicted"/>
<evidence type="ECO:0000313" key="11">
    <source>
        <dbReference type="Proteomes" id="UP001172738"/>
    </source>
</evidence>
<keyword evidence="6" id="KW-0408">Iron</keyword>
<reference evidence="10" key="1">
    <citation type="submission" date="2023-06" db="EMBL/GenBank/DDBJ databases">
        <title>SYSU T00b26.</title>
        <authorList>
            <person name="Gao L."/>
            <person name="Fang B.-Z."/>
            <person name="Li W.-J."/>
        </authorList>
    </citation>
    <scope>NUCLEOTIDE SEQUENCE</scope>
    <source>
        <strain evidence="10">SYSU T00b26</strain>
    </source>
</reference>
<dbReference type="Pfam" id="PF00111">
    <property type="entry name" value="Fer2"/>
    <property type="match status" value="1"/>
</dbReference>
<feature type="domain" description="FAD-binding FR-type" evidence="9">
    <location>
        <begin position="5"/>
        <end position="107"/>
    </location>
</feature>
<dbReference type="CDD" id="cd06185">
    <property type="entry name" value="PDR_like"/>
    <property type="match status" value="1"/>
</dbReference>
<comment type="cofactor">
    <cofactor evidence="1">
        <name>FAD</name>
        <dbReference type="ChEBI" id="CHEBI:57692"/>
    </cofactor>
</comment>
<dbReference type="PROSITE" id="PS00197">
    <property type="entry name" value="2FE2S_FER_1"/>
    <property type="match status" value="1"/>
</dbReference>
<dbReference type="EC" id="1.-.-.-" evidence="10"/>
<dbReference type="PRINTS" id="PR00409">
    <property type="entry name" value="PHDIOXRDTASE"/>
</dbReference>
<evidence type="ECO:0000313" key="10">
    <source>
        <dbReference type="EMBL" id="MDN4473986.1"/>
    </source>
</evidence>
<dbReference type="CDD" id="cd00207">
    <property type="entry name" value="fer2"/>
    <property type="match status" value="1"/>
</dbReference>
<dbReference type="EMBL" id="JAUHPV010000009">
    <property type="protein sequence ID" value="MDN4473986.1"/>
    <property type="molecule type" value="Genomic_DNA"/>
</dbReference>
<accession>A0ABT8G4B7</accession>
<keyword evidence="7" id="KW-0411">Iron-sulfur</keyword>
<dbReference type="InterPro" id="IPR036010">
    <property type="entry name" value="2Fe-2S_ferredoxin-like_sf"/>
</dbReference>
<evidence type="ECO:0000256" key="2">
    <source>
        <dbReference type="ARBA" id="ARBA00022630"/>
    </source>
</evidence>
<dbReference type="Gene3D" id="3.40.50.80">
    <property type="entry name" value="Nucleotide-binding domain of ferredoxin-NADP reductase (FNR) module"/>
    <property type="match status" value="1"/>
</dbReference>
<keyword evidence="4" id="KW-0479">Metal-binding</keyword>
<gene>
    <name evidence="10" type="ORF">QQX04_13375</name>
</gene>
<dbReference type="InterPro" id="IPR017927">
    <property type="entry name" value="FAD-bd_FR_type"/>
</dbReference>
<evidence type="ECO:0000256" key="3">
    <source>
        <dbReference type="ARBA" id="ARBA00022714"/>
    </source>
</evidence>
<evidence type="ECO:0000259" key="8">
    <source>
        <dbReference type="PROSITE" id="PS51085"/>
    </source>
</evidence>
<dbReference type="SUPFAM" id="SSF52343">
    <property type="entry name" value="Ferredoxin reductase-like, C-terminal NADP-linked domain"/>
    <property type="match status" value="1"/>
</dbReference>
<protein>
    <submittedName>
        <fullName evidence="10">PDR/VanB family oxidoreductase</fullName>
        <ecNumber evidence="10">1.-.-.-</ecNumber>
    </submittedName>
</protein>
<evidence type="ECO:0000256" key="4">
    <source>
        <dbReference type="ARBA" id="ARBA00022723"/>
    </source>
</evidence>
<sequence length="315" mass="33925">MTVPPPLRDAVVVARRRLASEVDAFELAAADGSPLGAWAPGAHLDVVLPDGTERQYSLCGDASTSETWTIAVLREDDGRGGSHWIHENLHEGARIQVRGPWNHFALAAAPRYRFLAGGIGITPLLPMIAAADAAGARWTLDYAGRSRETMAFLPELETHGAKVRVHAADEGARLDIDALFPAPGELVFACGPQRMLDALDQAARTWAPEALHVERFEAREVGEPVLHESFEVELAISGTTVTVDPDTSVLDAVESAGVFVLSSCREGTCGTCETPVMEGEVDHRDSILSPAEQDMNDRMMICVSRASCPRLVLEL</sequence>
<evidence type="ECO:0000256" key="7">
    <source>
        <dbReference type="ARBA" id="ARBA00023014"/>
    </source>
</evidence>
<dbReference type="Gene3D" id="2.40.30.10">
    <property type="entry name" value="Translation factors"/>
    <property type="match status" value="1"/>
</dbReference>
<dbReference type="InterPro" id="IPR017938">
    <property type="entry name" value="Riboflavin_synthase-like_b-brl"/>
</dbReference>
<dbReference type="GO" id="GO:0016491">
    <property type="term" value="F:oxidoreductase activity"/>
    <property type="evidence" value="ECO:0007669"/>
    <property type="project" value="UniProtKB-KW"/>
</dbReference>
<name>A0ABT8G4B7_9MICO</name>
<dbReference type="PANTHER" id="PTHR47354">
    <property type="entry name" value="NADH OXIDOREDUCTASE HCR"/>
    <property type="match status" value="1"/>
</dbReference>
<dbReference type="SUPFAM" id="SSF63380">
    <property type="entry name" value="Riboflavin synthase domain-like"/>
    <property type="match status" value="1"/>
</dbReference>
<dbReference type="SUPFAM" id="SSF54292">
    <property type="entry name" value="2Fe-2S ferredoxin-like"/>
    <property type="match status" value="1"/>
</dbReference>
<dbReference type="PROSITE" id="PS51085">
    <property type="entry name" value="2FE2S_FER_2"/>
    <property type="match status" value="1"/>
</dbReference>
<dbReference type="Proteomes" id="UP001172738">
    <property type="component" value="Unassembled WGS sequence"/>
</dbReference>
<evidence type="ECO:0000256" key="5">
    <source>
        <dbReference type="ARBA" id="ARBA00023002"/>
    </source>
</evidence>
<dbReference type="InterPro" id="IPR012675">
    <property type="entry name" value="Beta-grasp_dom_sf"/>
</dbReference>
<keyword evidence="2" id="KW-0285">Flavoprotein</keyword>
<evidence type="ECO:0000256" key="1">
    <source>
        <dbReference type="ARBA" id="ARBA00001974"/>
    </source>
</evidence>
<dbReference type="InterPro" id="IPR006058">
    <property type="entry name" value="2Fe2S_fd_BS"/>
</dbReference>
<evidence type="ECO:0000259" key="9">
    <source>
        <dbReference type="PROSITE" id="PS51384"/>
    </source>
</evidence>
<dbReference type="InterPro" id="IPR001041">
    <property type="entry name" value="2Fe-2S_ferredoxin-type"/>
</dbReference>
<dbReference type="InterPro" id="IPR039261">
    <property type="entry name" value="FNR_nucleotide-bd"/>
</dbReference>
<keyword evidence="11" id="KW-1185">Reference proteome</keyword>
<comment type="caution">
    <text evidence="10">The sequence shown here is derived from an EMBL/GenBank/DDBJ whole genome shotgun (WGS) entry which is preliminary data.</text>
</comment>
<evidence type="ECO:0000256" key="6">
    <source>
        <dbReference type="ARBA" id="ARBA00023004"/>
    </source>
</evidence>
<organism evidence="10 11">
    <name type="scientific">Demequina zhanjiangensis</name>
    <dbReference type="NCBI Taxonomy" id="3051659"/>
    <lineage>
        <taxon>Bacteria</taxon>
        <taxon>Bacillati</taxon>
        <taxon>Actinomycetota</taxon>
        <taxon>Actinomycetes</taxon>
        <taxon>Micrococcales</taxon>
        <taxon>Demequinaceae</taxon>
        <taxon>Demequina</taxon>
    </lineage>
</organism>
<keyword evidence="5 10" id="KW-0560">Oxidoreductase</keyword>
<feature type="domain" description="2Fe-2S ferredoxin-type" evidence="8">
    <location>
        <begin position="230"/>
        <end position="315"/>
    </location>
</feature>
<keyword evidence="3" id="KW-0001">2Fe-2S</keyword>
<dbReference type="InterPro" id="IPR050415">
    <property type="entry name" value="MRET"/>
</dbReference>
<dbReference type="Gene3D" id="3.10.20.30">
    <property type="match status" value="1"/>
</dbReference>
<dbReference type="PANTHER" id="PTHR47354:SF1">
    <property type="entry name" value="CARNITINE MONOOXYGENASE REDUCTASE SUBUNIT"/>
    <property type="match status" value="1"/>
</dbReference>
<dbReference type="RefSeq" id="WP_301130016.1">
    <property type="nucleotide sequence ID" value="NZ_JAUHPV010000009.1"/>
</dbReference>